<accession>A0ABP7WB41</accession>
<evidence type="ECO:0000313" key="1">
    <source>
        <dbReference type="EMBL" id="GAA4085197.1"/>
    </source>
</evidence>
<organism evidence="1 2">
    <name type="scientific">Actinomadura miaoliensis</name>
    <dbReference type="NCBI Taxonomy" id="430685"/>
    <lineage>
        <taxon>Bacteria</taxon>
        <taxon>Bacillati</taxon>
        <taxon>Actinomycetota</taxon>
        <taxon>Actinomycetes</taxon>
        <taxon>Streptosporangiales</taxon>
        <taxon>Thermomonosporaceae</taxon>
        <taxon>Actinomadura</taxon>
    </lineage>
</organism>
<dbReference type="EMBL" id="BAAAZG010000038">
    <property type="protein sequence ID" value="GAA4085197.1"/>
    <property type="molecule type" value="Genomic_DNA"/>
</dbReference>
<name>A0ABP7WB41_9ACTN</name>
<dbReference type="Proteomes" id="UP001500683">
    <property type="component" value="Unassembled WGS sequence"/>
</dbReference>
<reference evidence="2" key="1">
    <citation type="journal article" date="2019" name="Int. J. Syst. Evol. Microbiol.">
        <title>The Global Catalogue of Microorganisms (GCM) 10K type strain sequencing project: providing services to taxonomists for standard genome sequencing and annotation.</title>
        <authorList>
            <consortium name="The Broad Institute Genomics Platform"/>
            <consortium name="The Broad Institute Genome Sequencing Center for Infectious Disease"/>
            <person name="Wu L."/>
            <person name="Ma J."/>
        </authorList>
    </citation>
    <scope>NUCLEOTIDE SEQUENCE [LARGE SCALE GENOMIC DNA]</scope>
    <source>
        <strain evidence="2">JCM 16702</strain>
    </source>
</reference>
<keyword evidence="2" id="KW-1185">Reference proteome</keyword>
<evidence type="ECO:0000313" key="2">
    <source>
        <dbReference type="Proteomes" id="UP001500683"/>
    </source>
</evidence>
<protein>
    <submittedName>
        <fullName evidence="1">Uncharacterized protein</fullName>
    </submittedName>
</protein>
<gene>
    <name evidence="1" type="ORF">GCM10022214_51500</name>
</gene>
<proteinExistence type="predicted"/>
<comment type="caution">
    <text evidence="1">The sequence shown here is derived from an EMBL/GenBank/DDBJ whole genome shotgun (WGS) entry which is preliminary data.</text>
</comment>
<sequence>MMTDHQRPDSEPANEAMDVLIAVRHPLGTRALAVGHRMAAPAQRYERARSQYWQALEDGHQRIADRHWRVMIQADKVFTQIGREFDELIDPLYQVDPELADRVTSYIWHTVIGY</sequence>